<evidence type="ECO:0000256" key="6">
    <source>
        <dbReference type="ARBA" id="ARBA00022989"/>
    </source>
</evidence>
<organism evidence="9 10">
    <name type="scientific">Actinomycetospora aeridis</name>
    <dbReference type="NCBI Taxonomy" id="3129231"/>
    <lineage>
        <taxon>Bacteria</taxon>
        <taxon>Bacillati</taxon>
        <taxon>Actinomycetota</taxon>
        <taxon>Actinomycetes</taxon>
        <taxon>Pseudonocardiales</taxon>
        <taxon>Pseudonocardiaceae</taxon>
        <taxon>Actinomycetospora</taxon>
    </lineage>
</organism>
<feature type="transmembrane region" description="Helical" evidence="8">
    <location>
        <begin position="143"/>
        <end position="166"/>
    </location>
</feature>
<evidence type="ECO:0000313" key="9">
    <source>
        <dbReference type="EMBL" id="MEJ2890087.1"/>
    </source>
</evidence>
<evidence type="ECO:0000313" key="10">
    <source>
        <dbReference type="Proteomes" id="UP001370100"/>
    </source>
</evidence>
<evidence type="ECO:0000256" key="4">
    <source>
        <dbReference type="ARBA" id="ARBA00022475"/>
    </source>
</evidence>
<dbReference type="Proteomes" id="UP001370100">
    <property type="component" value="Unassembled WGS sequence"/>
</dbReference>
<reference evidence="9 10" key="1">
    <citation type="submission" date="2024-03" db="EMBL/GenBank/DDBJ databases">
        <title>Actinomycetospora sp. OC33-EN06, a novel actinomycete isolated from wild orchid (Aerides multiflora).</title>
        <authorList>
            <person name="Suriyachadkun C."/>
        </authorList>
    </citation>
    <scope>NUCLEOTIDE SEQUENCE [LARGE SCALE GENOMIC DNA]</scope>
    <source>
        <strain evidence="9 10">OC33-EN06</strain>
    </source>
</reference>
<keyword evidence="10" id="KW-1185">Reference proteome</keyword>
<dbReference type="EMBL" id="JBBEGL010000010">
    <property type="protein sequence ID" value="MEJ2890087.1"/>
    <property type="molecule type" value="Genomic_DNA"/>
</dbReference>
<feature type="transmembrane region" description="Helical" evidence="8">
    <location>
        <begin position="21"/>
        <end position="43"/>
    </location>
</feature>
<keyword evidence="3" id="KW-0813">Transport</keyword>
<comment type="similarity">
    <text evidence="2">Belongs to the AzlC family.</text>
</comment>
<proteinExistence type="inferred from homology"/>
<evidence type="ECO:0000256" key="3">
    <source>
        <dbReference type="ARBA" id="ARBA00022448"/>
    </source>
</evidence>
<dbReference type="InterPro" id="IPR011606">
    <property type="entry name" value="Brnchd-chn_aa_trnsp_permease"/>
</dbReference>
<dbReference type="PANTHER" id="PTHR34979">
    <property type="entry name" value="INNER MEMBRANE PROTEIN YGAZ"/>
    <property type="match status" value="1"/>
</dbReference>
<dbReference type="PANTHER" id="PTHR34979:SF1">
    <property type="entry name" value="INNER MEMBRANE PROTEIN YGAZ"/>
    <property type="match status" value="1"/>
</dbReference>
<keyword evidence="4" id="KW-1003">Cell membrane</keyword>
<comment type="caution">
    <text evidence="9">The sequence shown here is derived from an EMBL/GenBank/DDBJ whole genome shotgun (WGS) entry which is preliminary data.</text>
</comment>
<feature type="transmembrane region" description="Helical" evidence="8">
    <location>
        <begin position="203"/>
        <end position="232"/>
    </location>
</feature>
<sequence length="238" mass="24313">MSITVRHTLRGGEVRTAVRDLAPVVLGLTPFALLIGVTAVRSGVGAGTGILGAPLLYGGSGQLTALTLMAGGAGLGAVLAGVSLVNVRFLLYAAALEPHFRGQPRWFRWIAPHFVVDPVYAMVTRRRELSGAELDDPVTFRRYWTTAGVGLGVAWTALTAAGALLAPVLPTSSALDVAAPAMFLAMLVPQLRTRPARVGAVTAAVVAALASSLPTGLGLLCGIAAGVVAATLTDRSPS</sequence>
<evidence type="ECO:0000256" key="8">
    <source>
        <dbReference type="SAM" id="Phobius"/>
    </source>
</evidence>
<gene>
    <name evidence="9" type="ORF">WCD41_26750</name>
</gene>
<keyword evidence="6 8" id="KW-1133">Transmembrane helix</keyword>
<name>A0ABU8NCF5_9PSEU</name>
<protein>
    <submittedName>
        <fullName evidence="9">AzlC family ABC transporter permease</fullName>
    </submittedName>
</protein>
<evidence type="ECO:0000256" key="5">
    <source>
        <dbReference type="ARBA" id="ARBA00022692"/>
    </source>
</evidence>
<evidence type="ECO:0000256" key="1">
    <source>
        <dbReference type="ARBA" id="ARBA00004651"/>
    </source>
</evidence>
<comment type="subcellular location">
    <subcellularLocation>
        <location evidence="1">Cell membrane</location>
        <topology evidence="1">Multi-pass membrane protein</topology>
    </subcellularLocation>
</comment>
<keyword evidence="5 8" id="KW-0812">Transmembrane</keyword>
<feature type="transmembrane region" description="Helical" evidence="8">
    <location>
        <begin position="173"/>
        <end position="191"/>
    </location>
</feature>
<evidence type="ECO:0000256" key="7">
    <source>
        <dbReference type="ARBA" id="ARBA00023136"/>
    </source>
</evidence>
<dbReference type="Pfam" id="PF03591">
    <property type="entry name" value="AzlC"/>
    <property type="match status" value="1"/>
</dbReference>
<accession>A0ABU8NCF5</accession>
<feature type="transmembrane region" description="Helical" evidence="8">
    <location>
        <begin position="63"/>
        <end position="85"/>
    </location>
</feature>
<keyword evidence="7 8" id="KW-0472">Membrane</keyword>
<evidence type="ECO:0000256" key="2">
    <source>
        <dbReference type="ARBA" id="ARBA00010735"/>
    </source>
</evidence>
<dbReference type="RefSeq" id="WP_337718292.1">
    <property type="nucleotide sequence ID" value="NZ_JBBEGL010000010.1"/>
</dbReference>